<feature type="region of interest" description="Disordered" evidence="1">
    <location>
        <begin position="215"/>
        <end position="317"/>
    </location>
</feature>
<dbReference type="PANTHER" id="PTHR37451">
    <property type="entry name" value="MARVEL DOMAIN"/>
    <property type="match status" value="1"/>
</dbReference>
<protein>
    <recommendedName>
        <fullName evidence="5">MARVEL domain-containing protein</fullName>
    </recommendedName>
</protein>
<feature type="transmembrane region" description="Helical" evidence="2">
    <location>
        <begin position="20"/>
        <end position="38"/>
    </location>
</feature>
<keyword evidence="2" id="KW-0812">Transmembrane</keyword>
<evidence type="ECO:0000256" key="1">
    <source>
        <dbReference type="SAM" id="MobiDB-lite"/>
    </source>
</evidence>
<evidence type="ECO:0000256" key="2">
    <source>
        <dbReference type="SAM" id="Phobius"/>
    </source>
</evidence>
<evidence type="ECO:0000313" key="3">
    <source>
        <dbReference type="EMBL" id="KAK3378236.1"/>
    </source>
</evidence>
<evidence type="ECO:0000313" key="4">
    <source>
        <dbReference type="Proteomes" id="UP001285441"/>
    </source>
</evidence>
<reference evidence="3" key="1">
    <citation type="journal article" date="2023" name="Mol. Phylogenet. Evol.">
        <title>Genome-scale phylogeny and comparative genomics of the fungal order Sordariales.</title>
        <authorList>
            <person name="Hensen N."/>
            <person name="Bonometti L."/>
            <person name="Westerberg I."/>
            <person name="Brannstrom I.O."/>
            <person name="Guillou S."/>
            <person name="Cros-Aarteil S."/>
            <person name="Calhoun S."/>
            <person name="Haridas S."/>
            <person name="Kuo A."/>
            <person name="Mondo S."/>
            <person name="Pangilinan J."/>
            <person name="Riley R."/>
            <person name="LaButti K."/>
            <person name="Andreopoulos B."/>
            <person name="Lipzen A."/>
            <person name="Chen C."/>
            <person name="Yan M."/>
            <person name="Daum C."/>
            <person name="Ng V."/>
            <person name="Clum A."/>
            <person name="Steindorff A."/>
            <person name="Ohm R.A."/>
            <person name="Martin F."/>
            <person name="Silar P."/>
            <person name="Natvig D.O."/>
            <person name="Lalanne C."/>
            <person name="Gautier V."/>
            <person name="Ament-Velasquez S.L."/>
            <person name="Kruys A."/>
            <person name="Hutchinson M.I."/>
            <person name="Powell A.J."/>
            <person name="Barry K."/>
            <person name="Miller A.N."/>
            <person name="Grigoriev I.V."/>
            <person name="Debuchy R."/>
            <person name="Gladieux P."/>
            <person name="Hiltunen Thoren M."/>
            <person name="Johannesson H."/>
        </authorList>
    </citation>
    <scope>NUCLEOTIDE SEQUENCE</scope>
    <source>
        <strain evidence="3">CBS 232.78</strain>
    </source>
</reference>
<name>A0AAE0NC29_9PEZI</name>
<sequence>MWEDFEVNAENIPSWKLGFHIAQIVFAFVLWCLEIAVFKDKDASINGNNGWTFACFFITIPAWIYLGMAPRFPRTRKLAEPHAMLTVDAFFVVIWLSAFAAQASYNTANSCGQACGVSKAIVGLGFFVFLFFCVTTFFSIWTLKYYQWNNKLPGYDKAQSRTHDVDPDKAAFSMAPHDEEAYAPVNLSDHDADVHNHPGGGLGLGAGSGYSADPYGAPSSVSDPYGAPSSVVSDPYGPGLGRQASGGSQVGGGYRSPPENPFRQDNPFDDSAEYHSGGVGGGPAGRYAPPSAHDDYEEDQATRPVAFPNADYDRITR</sequence>
<feature type="transmembrane region" description="Helical" evidence="2">
    <location>
        <begin position="120"/>
        <end position="143"/>
    </location>
</feature>
<dbReference type="AlphaFoldDB" id="A0AAE0NC29"/>
<accession>A0AAE0NC29</accession>
<gene>
    <name evidence="3" type="ORF">B0H63DRAFT_241694</name>
</gene>
<feature type="transmembrane region" description="Helical" evidence="2">
    <location>
        <begin position="50"/>
        <end position="69"/>
    </location>
</feature>
<reference evidence="3" key="2">
    <citation type="submission" date="2023-06" db="EMBL/GenBank/DDBJ databases">
        <authorList>
            <consortium name="Lawrence Berkeley National Laboratory"/>
            <person name="Haridas S."/>
            <person name="Hensen N."/>
            <person name="Bonometti L."/>
            <person name="Westerberg I."/>
            <person name="Brannstrom I.O."/>
            <person name="Guillou S."/>
            <person name="Cros-Aarteil S."/>
            <person name="Calhoun S."/>
            <person name="Kuo A."/>
            <person name="Mondo S."/>
            <person name="Pangilinan J."/>
            <person name="Riley R."/>
            <person name="LaButti K."/>
            <person name="Andreopoulos B."/>
            <person name="Lipzen A."/>
            <person name="Chen C."/>
            <person name="Yanf M."/>
            <person name="Daum C."/>
            <person name="Ng V."/>
            <person name="Clum A."/>
            <person name="Steindorff A."/>
            <person name="Ohm R."/>
            <person name="Martin F."/>
            <person name="Silar P."/>
            <person name="Natvig D."/>
            <person name="Lalanne C."/>
            <person name="Gautier V."/>
            <person name="Ament-velasquez S.L."/>
            <person name="Kruys A."/>
            <person name="Hutchinson M.I."/>
            <person name="Powell A.J."/>
            <person name="Barry K."/>
            <person name="Miller A.N."/>
            <person name="Grigoriev I.V."/>
            <person name="Debuchy R."/>
            <person name="Gladieux P."/>
            <person name="Thoren M.H."/>
            <person name="Johannesson H."/>
        </authorList>
    </citation>
    <scope>NUCLEOTIDE SEQUENCE</scope>
    <source>
        <strain evidence="3">CBS 232.78</strain>
    </source>
</reference>
<proteinExistence type="predicted"/>
<keyword evidence="4" id="KW-1185">Reference proteome</keyword>
<dbReference type="EMBL" id="JAULSW010000006">
    <property type="protein sequence ID" value="KAK3378236.1"/>
    <property type="molecule type" value="Genomic_DNA"/>
</dbReference>
<dbReference type="PANTHER" id="PTHR37451:SF3">
    <property type="entry name" value="MARVEL DOMAIN-CONTAINING PROTEIN"/>
    <property type="match status" value="1"/>
</dbReference>
<keyword evidence="2" id="KW-1133">Transmembrane helix</keyword>
<comment type="caution">
    <text evidence="3">The sequence shown here is derived from an EMBL/GenBank/DDBJ whole genome shotgun (WGS) entry which is preliminary data.</text>
</comment>
<dbReference type="Proteomes" id="UP001285441">
    <property type="component" value="Unassembled WGS sequence"/>
</dbReference>
<organism evidence="3 4">
    <name type="scientific">Podospora didyma</name>
    <dbReference type="NCBI Taxonomy" id="330526"/>
    <lineage>
        <taxon>Eukaryota</taxon>
        <taxon>Fungi</taxon>
        <taxon>Dikarya</taxon>
        <taxon>Ascomycota</taxon>
        <taxon>Pezizomycotina</taxon>
        <taxon>Sordariomycetes</taxon>
        <taxon>Sordariomycetidae</taxon>
        <taxon>Sordariales</taxon>
        <taxon>Podosporaceae</taxon>
        <taxon>Podospora</taxon>
    </lineage>
</organism>
<evidence type="ECO:0008006" key="5">
    <source>
        <dbReference type="Google" id="ProtNLM"/>
    </source>
</evidence>
<keyword evidence="2" id="KW-0472">Membrane</keyword>